<sequence>MPAATTCDELKKIASDFINALAGPNQVDFDPTEARALVTEDLSVSHDSYPPTEGAEKFLSGWAKAKQFMPGFRMEAVDMIAEVDASGAGGAVWIFHKVSGGRGGEKDSVDMISINREGKVWKTKDVQRIRSGENRSGEA</sequence>
<protein>
    <submittedName>
        <fullName evidence="1">Uncharacterized protein</fullName>
    </submittedName>
</protein>
<evidence type="ECO:0000313" key="2">
    <source>
        <dbReference type="Proteomes" id="UP001152049"/>
    </source>
</evidence>
<dbReference type="Proteomes" id="UP001152049">
    <property type="component" value="Unassembled WGS sequence"/>
</dbReference>
<evidence type="ECO:0000313" key="1">
    <source>
        <dbReference type="EMBL" id="KAJ4249730.1"/>
    </source>
</evidence>
<dbReference type="OrthoDB" id="4220976at2759"/>
<organism evidence="1 2">
    <name type="scientific">Fusarium torreyae</name>
    <dbReference type="NCBI Taxonomy" id="1237075"/>
    <lineage>
        <taxon>Eukaryota</taxon>
        <taxon>Fungi</taxon>
        <taxon>Dikarya</taxon>
        <taxon>Ascomycota</taxon>
        <taxon>Pezizomycotina</taxon>
        <taxon>Sordariomycetes</taxon>
        <taxon>Hypocreomycetidae</taxon>
        <taxon>Hypocreales</taxon>
        <taxon>Nectriaceae</taxon>
        <taxon>Fusarium</taxon>
    </lineage>
</organism>
<keyword evidence="2" id="KW-1185">Reference proteome</keyword>
<gene>
    <name evidence="1" type="ORF">NW762_012071</name>
</gene>
<proteinExistence type="predicted"/>
<dbReference type="SUPFAM" id="SSF54427">
    <property type="entry name" value="NTF2-like"/>
    <property type="match status" value="1"/>
</dbReference>
<comment type="caution">
    <text evidence="1">The sequence shown here is derived from an EMBL/GenBank/DDBJ whole genome shotgun (WGS) entry which is preliminary data.</text>
</comment>
<dbReference type="AlphaFoldDB" id="A0A9W8RQZ8"/>
<reference evidence="1" key="1">
    <citation type="submission" date="2022-09" db="EMBL/GenBank/DDBJ databases">
        <title>Fusarium specimens isolated from Avocado Roots.</title>
        <authorList>
            <person name="Stajich J."/>
            <person name="Roper C."/>
            <person name="Heimlech-Rivalta G."/>
        </authorList>
    </citation>
    <scope>NUCLEOTIDE SEQUENCE</scope>
    <source>
        <strain evidence="1">CF00136</strain>
    </source>
</reference>
<dbReference type="EMBL" id="JAOQAZ010000032">
    <property type="protein sequence ID" value="KAJ4249730.1"/>
    <property type="molecule type" value="Genomic_DNA"/>
</dbReference>
<dbReference type="Gene3D" id="3.10.450.50">
    <property type="match status" value="1"/>
</dbReference>
<name>A0A9W8RQZ8_9HYPO</name>
<dbReference type="InterPro" id="IPR032710">
    <property type="entry name" value="NTF2-like_dom_sf"/>
</dbReference>
<accession>A0A9W8RQZ8</accession>